<name>A0ACB8QTQ8_9AGAM</name>
<reference evidence="1" key="2">
    <citation type="journal article" date="2022" name="New Phytol.">
        <title>Evolutionary transition to the ectomycorrhizal habit in the genomes of a hyperdiverse lineage of mushroom-forming fungi.</title>
        <authorList>
            <person name="Looney B."/>
            <person name="Miyauchi S."/>
            <person name="Morin E."/>
            <person name="Drula E."/>
            <person name="Courty P.E."/>
            <person name="Kohler A."/>
            <person name="Kuo A."/>
            <person name="LaButti K."/>
            <person name="Pangilinan J."/>
            <person name="Lipzen A."/>
            <person name="Riley R."/>
            <person name="Andreopoulos W."/>
            <person name="He G."/>
            <person name="Johnson J."/>
            <person name="Nolan M."/>
            <person name="Tritt A."/>
            <person name="Barry K.W."/>
            <person name="Grigoriev I.V."/>
            <person name="Nagy L.G."/>
            <person name="Hibbett D."/>
            <person name="Henrissat B."/>
            <person name="Matheny P.B."/>
            <person name="Labbe J."/>
            <person name="Martin F.M."/>
        </authorList>
    </citation>
    <scope>NUCLEOTIDE SEQUENCE</scope>
    <source>
        <strain evidence="1">EC-137</strain>
    </source>
</reference>
<evidence type="ECO:0000313" key="2">
    <source>
        <dbReference type="Proteomes" id="UP000814128"/>
    </source>
</evidence>
<gene>
    <name evidence="1" type="ORF">K488DRAFT_43749</name>
</gene>
<evidence type="ECO:0000313" key="1">
    <source>
        <dbReference type="EMBL" id="KAI0035224.1"/>
    </source>
</evidence>
<accession>A0ACB8QTQ8</accession>
<feature type="non-terminal residue" evidence="1">
    <location>
        <position position="216"/>
    </location>
</feature>
<keyword evidence="2" id="KW-1185">Reference proteome</keyword>
<organism evidence="1 2">
    <name type="scientific">Vararia minispora EC-137</name>
    <dbReference type="NCBI Taxonomy" id="1314806"/>
    <lineage>
        <taxon>Eukaryota</taxon>
        <taxon>Fungi</taxon>
        <taxon>Dikarya</taxon>
        <taxon>Basidiomycota</taxon>
        <taxon>Agaricomycotina</taxon>
        <taxon>Agaricomycetes</taxon>
        <taxon>Russulales</taxon>
        <taxon>Lachnocladiaceae</taxon>
        <taxon>Vararia</taxon>
    </lineage>
</organism>
<dbReference type="Proteomes" id="UP000814128">
    <property type="component" value="Unassembled WGS sequence"/>
</dbReference>
<protein>
    <submittedName>
        <fullName evidence="1">Uncharacterized protein</fullName>
    </submittedName>
</protein>
<dbReference type="EMBL" id="MU273488">
    <property type="protein sequence ID" value="KAI0035224.1"/>
    <property type="molecule type" value="Genomic_DNA"/>
</dbReference>
<sequence length="216" mass="23906">MWSFYLTQAEKHDRERVDGWKGNMDGLLIFTGLFSATVAVFLIQSYQLLQPDNGAATVLLLSQILGQLNETQSSSAFTNQPVFPRSSILVNSLWLLSLGLSVTCALVAVMIQQWGRRYLQAVTRSQQEPGMQARIQLALSVGMEKYGLETFIATVPLVLHASVFSFFIGLVEFYGPVSPTASLIMLIFLCIYSAVFFALTIAPAIFIYCPFDTPLS</sequence>
<reference evidence="1" key="1">
    <citation type="submission" date="2021-02" db="EMBL/GenBank/DDBJ databases">
        <authorList>
            <consortium name="DOE Joint Genome Institute"/>
            <person name="Ahrendt S."/>
            <person name="Looney B.P."/>
            <person name="Miyauchi S."/>
            <person name="Morin E."/>
            <person name="Drula E."/>
            <person name="Courty P.E."/>
            <person name="Chicoki N."/>
            <person name="Fauchery L."/>
            <person name="Kohler A."/>
            <person name="Kuo A."/>
            <person name="Labutti K."/>
            <person name="Pangilinan J."/>
            <person name="Lipzen A."/>
            <person name="Riley R."/>
            <person name="Andreopoulos W."/>
            <person name="He G."/>
            <person name="Johnson J."/>
            <person name="Barry K.W."/>
            <person name="Grigoriev I.V."/>
            <person name="Nagy L."/>
            <person name="Hibbett D."/>
            <person name="Henrissat B."/>
            <person name="Matheny P.B."/>
            <person name="Labbe J."/>
            <person name="Martin F."/>
        </authorList>
    </citation>
    <scope>NUCLEOTIDE SEQUENCE</scope>
    <source>
        <strain evidence="1">EC-137</strain>
    </source>
</reference>
<proteinExistence type="predicted"/>
<comment type="caution">
    <text evidence="1">The sequence shown here is derived from an EMBL/GenBank/DDBJ whole genome shotgun (WGS) entry which is preliminary data.</text>
</comment>